<dbReference type="GO" id="GO:0005615">
    <property type="term" value="C:extracellular space"/>
    <property type="evidence" value="ECO:0007669"/>
    <property type="project" value="TreeGrafter"/>
</dbReference>
<evidence type="ECO:0000259" key="3">
    <source>
        <dbReference type="PROSITE" id="PS51233"/>
    </source>
</evidence>
<dbReference type="SUPFAM" id="SSF57567">
    <property type="entry name" value="Serine protease inhibitors"/>
    <property type="match status" value="1"/>
</dbReference>
<dbReference type="PANTHER" id="PTHR11339">
    <property type="entry name" value="EXTRACELLULAR MATRIX GLYCOPROTEIN RELATED"/>
    <property type="match status" value="1"/>
</dbReference>
<feature type="non-terminal residue" evidence="4">
    <location>
        <position position="653"/>
    </location>
</feature>
<dbReference type="InterPro" id="IPR001846">
    <property type="entry name" value="VWF_type-D"/>
</dbReference>
<dbReference type="OrthoDB" id="6262482at2759"/>
<dbReference type="Proteomes" id="UP000316079">
    <property type="component" value="Unassembled WGS sequence"/>
</dbReference>
<dbReference type="Pfam" id="PF08742">
    <property type="entry name" value="C8"/>
    <property type="match status" value="1"/>
</dbReference>
<dbReference type="InterPro" id="IPR050780">
    <property type="entry name" value="Mucin_vWF_Thrombospondin_sf"/>
</dbReference>
<feature type="non-terminal residue" evidence="4">
    <location>
        <position position="1"/>
    </location>
</feature>
<evidence type="ECO:0000256" key="2">
    <source>
        <dbReference type="ARBA" id="ARBA00023180"/>
    </source>
</evidence>
<evidence type="ECO:0000313" key="5">
    <source>
        <dbReference type="Proteomes" id="UP000316079"/>
    </source>
</evidence>
<feature type="domain" description="VWFD" evidence="3">
    <location>
        <begin position="1"/>
        <end position="172"/>
    </location>
</feature>
<reference evidence="4 5" key="1">
    <citation type="journal article" date="2019" name="Sci. Data">
        <title>Hybrid genome assembly and annotation of Danionella translucida.</title>
        <authorList>
            <person name="Kadobianskyi M."/>
            <person name="Schulze L."/>
            <person name="Schuelke M."/>
            <person name="Judkewitz B."/>
        </authorList>
    </citation>
    <scope>NUCLEOTIDE SEQUENCE [LARGE SCALE GENOMIC DNA]</scope>
    <source>
        <strain evidence="4 5">Bolton</strain>
    </source>
</reference>
<dbReference type="GO" id="GO:0031012">
    <property type="term" value="C:extracellular matrix"/>
    <property type="evidence" value="ECO:0007669"/>
    <property type="project" value="TreeGrafter"/>
</dbReference>
<evidence type="ECO:0000313" key="4">
    <source>
        <dbReference type="EMBL" id="TRY58395.1"/>
    </source>
</evidence>
<gene>
    <name evidence="4" type="ORF">DNTS_018482</name>
</gene>
<protein>
    <recommendedName>
        <fullName evidence="3">VWFD domain-containing protein</fullName>
    </recommendedName>
</protein>
<dbReference type="PROSITE" id="PS51233">
    <property type="entry name" value="VWFD"/>
    <property type="match status" value="2"/>
</dbReference>
<dbReference type="SMART" id="SM00216">
    <property type="entry name" value="VWD"/>
    <property type="match status" value="1"/>
</dbReference>
<dbReference type="STRING" id="623744.A0A553MZ14"/>
<dbReference type="CDD" id="cd19941">
    <property type="entry name" value="TIL"/>
    <property type="match status" value="1"/>
</dbReference>
<keyword evidence="1" id="KW-1015">Disulfide bond</keyword>
<feature type="domain" description="VWFD" evidence="3">
    <location>
        <begin position="326"/>
        <end position="492"/>
    </location>
</feature>
<organism evidence="4 5">
    <name type="scientific">Danionella cerebrum</name>
    <dbReference type="NCBI Taxonomy" id="2873325"/>
    <lineage>
        <taxon>Eukaryota</taxon>
        <taxon>Metazoa</taxon>
        <taxon>Chordata</taxon>
        <taxon>Craniata</taxon>
        <taxon>Vertebrata</taxon>
        <taxon>Euteleostomi</taxon>
        <taxon>Actinopterygii</taxon>
        <taxon>Neopterygii</taxon>
        <taxon>Teleostei</taxon>
        <taxon>Ostariophysi</taxon>
        <taxon>Cypriniformes</taxon>
        <taxon>Danionidae</taxon>
        <taxon>Danioninae</taxon>
        <taxon>Danionella</taxon>
    </lineage>
</organism>
<dbReference type="SMART" id="SM00832">
    <property type="entry name" value="C8"/>
    <property type="match status" value="1"/>
</dbReference>
<proteinExistence type="predicted"/>
<dbReference type="FunFam" id="2.10.25.10:FF:000674">
    <property type="entry name" value="Mucin-2"/>
    <property type="match status" value="1"/>
</dbReference>
<dbReference type="EMBL" id="SRMA01027193">
    <property type="protein sequence ID" value="TRY58395.1"/>
    <property type="molecule type" value="Genomic_DNA"/>
</dbReference>
<dbReference type="InterPro" id="IPR014853">
    <property type="entry name" value="VWF/SSPO/ZAN-like_Cys-rich_dom"/>
</dbReference>
<sequence length="653" mass="71533">VCRTYGSGVFSSFNQSLFHLRSSCPVTLTHFSHAGAEAHIVIQRGARGLMERVEIIVNKITTLVHNSTLTVDGISVSLPYDHTYQHVFNYGIYTRLQSKVLPLSVTWYSVPSGVSSVWVQMDQGLFEGMTGLCGHQNSSETMQQLISSSVFSDGQCLTQDTTTPQSISNVCRDVLSHAYECLGTKYKTFLDLCSKNFNGPWHQEANCSFFREVSNLCASSSTFRTLWRSKSKCAPPVCPGDLHFVEMGSAFPPTCSNPKNSSTELTSTCLPPGGMVLNDRDGGYKSITVDKCPCVHAKMTYAPGQQRKTNTCVKTKWICSANTCPAQCIIEGQFITTFDGKHFSLMDRCTYVAARGQNWTLNIQYSTHSVSIEKVYLNIDQEKYTFSANSAQLNNIEIGDLSHTESTTIIWQSSMFVQVQTSFGLKMQVQVSPEVQIYLNLPPSEETKGLCGVFNNDTNDDFTTFSGIIESSVQLFALSWSMGTCSTITGCISTDNEMFAEQKCDQLMDPEGLFAACHDYVPVLSYVEACVKRTCQCAGTLQDCLCVSFGNYAKACAAQGITIADWRTETNCIPSCMGNLKFSYSALACNHTCRSLSGPGPFCEVQDEPVEGCGCPSGTHLSFQGTCIPRTLCSCYHPAGITPPGQVLIGGRM</sequence>
<accession>A0A553MZ14</accession>
<dbReference type="Pfam" id="PF00094">
    <property type="entry name" value="VWD"/>
    <property type="match status" value="2"/>
</dbReference>
<dbReference type="PANTHER" id="PTHR11339:SF408">
    <property type="entry name" value="MUCIN-5B"/>
    <property type="match status" value="1"/>
</dbReference>
<keyword evidence="5" id="KW-1185">Reference proteome</keyword>
<comment type="caution">
    <text evidence="4">The sequence shown here is derived from an EMBL/GenBank/DDBJ whole genome shotgun (WGS) entry which is preliminary data.</text>
</comment>
<dbReference type="AlphaFoldDB" id="A0A553MZ14"/>
<dbReference type="InterPro" id="IPR036084">
    <property type="entry name" value="Ser_inhib-like_sf"/>
</dbReference>
<evidence type="ECO:0000256" key="1">
    <source>
        <dbReference type="ARBA" id="ARBA00023157"/>
    </source>
</evidence>
<dbReference type="Gene3D" id="2.10.25.10">
    <property type="entry name" value="Laminin"/>
    <property type="match status" value="1"/>
</dbReference>
<name>A0A553MZ14_9TELE</name>
<keyword evidence="2" id="KW-0325">Glycoprotein</keyword>